<evidence type="ECO:0000313" key="9">
    <source>
        <dbReference type="Proteomes" id="UP000076738"/>
    </source>
</evidence>
<dbReference type="Pfam" id="PF07690">
    <property type="entry name" value="MFS_1"/>
    <property type="match status" value="1"/>
</dbReference>
<dbReference type="InterPro" id="IPR011701">
    <property type="entry name" value="MFS"/>
</dbReference>
<keyword evidence="5 7" id="KW-0472">Membrane</keyword>
<feature type="transmembrane region" description="Helical" evidence="7">
    <location>
        <begin position="401"/>
        <end position="423"/>
    </location>
</feature>
<feature type="transmembrane region" description="Helical" evidence="7">
    <location>
        <begin position="211"/>
        <end position="230"/>
    </location>
</feature>
<evidence type="ECO:0000256" key="6">
    <source>
        <dbReference type="ARBA" id="ARBA00037968"/>
    </source>
</evidence>
<keyword evidence="9" id="KW-1185">Reference proteome</keyword>
<feature type="transmembrane region" description="Helical" evidence="7">
    <location>
        <begin position="149"/>
        <end position="170"/>
    </location>
</feature>
<dbReference type="PANTHER" id="PTHR43791">
    <property type="entry name" value="PERMEASE-RELATED"/>
    <property type="match status" value="1"/>
</dbReference>
<protein>
    <submittedName>
        <fullName evidence="8">MFS general substrate transporter</fullName>
    </submittedName>
</protein>
<dbReference type="GO" id="GO:0022857">
    <property type="term" value="F:transmembrane transporter activity"/>
    <property type="evidence" value="ECO:0007669"/>
    <property type="project" value="InterPro"/>
</dbReference>
<sequence>MSDPQAPQAGKDDVSFSTAPYDESKKSIDVAHLEHGASAAHHHTLEEIKELDEAALVLEEAGSVQYTIAEDRRVLRKIDLWVLTPMLIVYFLQQMDKSSVSYASVFNLQAETGLVGNQYAWLTSIVYVAQLVFQPLSSFALVKLPVGKWVLFNVFCWGCCVACMGAATNFNGLITARFFLGVFEATVAPSFIAITQMWWRRREQTYRTISWNASNGFASIFGPLIAFGVGHVNNSKILPYQGIFIFLGCLTVACTPIVGYMLPDNPTTARFLRNGNDRVIAIERLRSGNMGTENKIWKWTQFWETMRDVKTWLWALLLFLVACPSGGISAFGGLIVQGFGFDSFTTILFQMPFGGITVLSIAVSSWVTNKIKLRFPVIAFMALFPIAGAVAIRQLPRNNQAGLLVAYYMVSFLGCLQPLLYSWSNLNASGHTKKVTTTAVLFVAQCVGNIVGPQVYLAQEKPFYYTGIAVDLGCWCALIFVIFGTAAYLHYLNKKQEKRRLAAGRPGHVVDTSIMTLEEAEKHREHQIATGQVEINTNDHAFEDLTDFQNMDFMYVL</sequence>
<reference evidence="8 9" key="1">
    <citation type="journal article" date="2016" name="Mol. Biol. Evol.">
        <title>Comparative Genomics of Early-Diverging Mushroom-Forming Fungi Provides Insights into the Origins of Lignocellulose Decay Capabilities.</title>
        <authorList>
            <person name="Nagy L.G."/>
            <person name="Riley R."/>
            <person name="Tritt A."/>
            <person name="Adam C."/>
            <person name="Daum C."/>
            <person name="Floudas D."/>
            <person name="Sun H."/>
            <person name="Yadav J.S."/>
            <person name="Pangilinan J."/>
            <person name="Larsson K.H."/>
            <person name="Matsuura K."/>
            <person name="Barry K."/>
            <person name="Labutti K."/>
            <person name="Kuo R."/>
            <person name="Ohm R.A."/>
            <person name="Bhattacharya S.S."/>
            <person name="Shirouzu T."/>
            <person name="Yoshinaga Y."/>
            <person name="Martin F.M."/>
            <person name="Grigoriev I.V."/>
            <person name="Hibbett D.S."/>
        </authorList>
    </citation>
    <scope>NUCLEOTIDE SEQUENCE [LARGE SCALE GENOMIC DNA]</scope>
    <source>
        <strain evidence="8 9">TUFC12733</strain>
    </source>
</reference>
<proteinExistence type="inferred from homology"/>
<feature type="transmembrane region" description="Helical" evidence="7">
    <location>
        <begin position="463"/>
        <end position="491"/>
    </location>
</feature>
<comment type="subcellular location">
    <subcellularLocation>
        <location evidence="1">Membrane</location>
        <topology evidence="1">Multi-pass membrane protein</topology>
    </subcellularLocation>
</comment>
<feature type="transmembrane region" description="Helical" evidence="7">
    <location>
        <begin position="78"/>
        <end position="95"/>
    </location>
</feature>
<feature type="transmembrane region" description="Helical" evidence="7">
    <location>
        <begin position="176"/>
        <end position="199"/>
    </location>
</feature>
<evidence type="ECO:0000256" key="7">
    <source>
        <dbReference type="SAM" id="Phobius"/>
    </source>
</evidence>
<dbReference type="Gene3D" id="1.20.1250.20">
    <property type="entry name" value="MFS general substrate transporter like domains"/>
    <property type="match status" value="2"/>
</dbReference>
<organism evidence="8 9">
    <name type="scientific">Calocera viscosa (strain TUFC12733)</name>
    <dbReference type="NCBI Taxonomy" id="1330018"/>
    <lineage>
        <taxon>Eukaryota</taxon>
        <taxon>Fungi</taxon>
        <taxon>Dikarya</taxon>
        <taxon>Basidiomycota</taxon>
        <taxon>Agaricomycotina</taxon>
        <taxon>Dacrymycetes</taxon>
        <taxon>Dacrymycetales</taxon>
        <taxon>Dacrymycetaceae</taxon>
        <taxon>Calocera</taxon>
    </lineage>
</organism>
<dbReference type="Proteomes" id="UP000076738">
    <property type="component" value="Unassembled WGS sequence"/>
</dbReference>
<feature type="transmembrane region" description="Helical" evidence="7">
    <location>
        <begin position="119"/>
        <end position="142"/>
    </location>
</feature>
<dbReference type="AlphaFoldDB" id="A0A167FSN8"/>
<keyword evidence="3 7" id="KW-0812">Transmembrane</keyword>
<evidence type="ECO:0000313" key="8">
    <source>
        <dbReference type="EMBL" id="KZO89800.1"/>
    </source>
</evidence>
<evidence type="ECO:0000256" key="1">
    <source>
        <dbReference type="ARBA" id="ARBA00004141"/>
    </source>
</evidence>
<feature type="transmembrane region" description="Helical" evidence="7">
    <location>
        <begin position="347"/>
        <end position="368"/>
    </location>
</feature>
<feature type="transmembrane region" description="Helical" evidence="7">
    <location>
        <begin position="312"/>
        <end position="335"/>
    </location>
</feature>
<feature type="transmembrane region" description="Helical" evidence="7">
    <location>
        <begin position="375"/>
        <end position="395"/>
    </location>
</feature>
<accession>A0A167FSN8</accession>
<keyword evidence="4 7" id="KW-1133">Transmembrane helix</keyword>
<evidence type="ECO:0000256" key="5">
    <source>
        <dbReference type="ARBA" id="ARBA00023136"/>
    </source>
</evidence>
<dbReference type="PANTHER" id="PTHR43791:SF59">
    <property type="entry name" value="TRANSPORTER, PUTATIVE (AFU_ORTHOLOGUE AFUA_1G06550)-RELATED"/>
    <property type="match status" value="1"/>
</dbReference>
<dbReference type="EMBL" id="KV417364">
    <property type="protein sequence ID" value="KZO89800.1"/>
    <property type="molecule type" value="Genomic_DNA"/>
</dbReference>
<dbReference type="SUPFAM" id="SSF103473">
    <property type="entry name" value="MFS general substrate transporter"/>
    <property type="match status" value="1"/>
</dbReference>
<gene>
    <name evidence="8" type="ORF">CALVIDRAFT_523490</name>
</gene>
<dbReference type="InterPro" id="IPR036259">
    <property type="entry name" value="MFS_trans_sf"/>
</dbReference>
<evidence type="ECO:0000256" key="3">
    <source>
        <dbReference type="ARBA" id="ARBA00022692"/>
    </source>
</evidence>
<dbReference type="OrthoDB" id="6730379at2759"/>
<name>A0A167FSN8_CALVF</name>
<comment type="similarity">
    <text evidence="6">Belongs to the major facilitator superfamily. Allantoate permease family.</text>
</comment>
<dbReference type="FunFam" id="1.20.1250.20:FF:000064">
    <property type="entry name" value="MFS allantoate transporter"/>
    <property type="match status" value="1"/>
</dbReference>
<feature type="transmembrane region" description="Helical" evidence="7">
    <location>
        <begin position="242"/>
        <end position="263"/>
    </location>
</feature>
<evidence type="ECO:0000256" key="2">
    <source>
        <dbReference type="ARBA" id="ARBA00022448"/>
    </source>
</evidence>
<dbReference type="STRING" id="1330018.A0A167FSN8"/>
<keyword evidence="2" id="KW-0813">Transport</keyword>
<feature type="transmembrane region" description="Helical" evidence="7">
    <location>
        <begin position="435"/>
        <end position="457"/>
    </location>
</feature>
<evidence type="ECO:0000256" key="4">
    <source>
        <dbReference type="ARBA" id="ARBA00022989"/>
    </source>
</evidence>
<dbReference type="GO" id="GO:0016020">
    <property type="term" value="C:membrane"/>
    <property type="evidence" value="ECO:0007669"/>
    <property type="project" value="UniProtKB-SubCell"/>
</dbReference>